<proteinExistence type="predicted"/>
<dbReference type="OrthoDB" id="3886018at2759"/>
<dbReference type="RefSeq" id="XP_007717076.1">
    <property type="nucleotide sequence ID" value="XM_007718886.1"/>
</dbReference>
<accession>W6XTE3</accession>
<feature type="chain" id="PRO_5004885101" evidence="1">
    <location>
        <begin position="24"/>
        <end position="313"/>
    </location>
</feature>
<sequence>MKPISQISSVLLWLSVALSPAYSKAIPYKSVRKPTKTIYITNQISGSPQSDLLTSRQDVQLPQACWSSCELSSGCGRGVCSVGSLAAKLSFARGVIANASVENFDVDKKPLHKRTFRYSADQRDLPVKKTPLKNNQPVISKKPCLDGESFEERVIDFIKGRPVENPSPSPILRNKPDRLNNEKTSNDLKVYVAPTGPGVDPEVFKSERGQRTTLHYLAPTVDNAMNNKDYPLKYPNHVDSIVRAIKDQLGGKMPGLKPHKYVPLNPDNNTGDAKKMFETTRGTALFQYDSDSDGKGKRAWRLWLEDDFVAVNL</sequence>
<keyword evidence="1" id="KW-0732">Signal</keyword>
<dbReference type="KEGG" id="bze:COCCADRAFT_30163"/>
<feature type="signal peptide" evidence="1">
    <location>
        <begin position="1"/>
        <end position="23"/>
    </location>
</feature>
<keyword evidence="3" id="KW-1185">Reference proteome</keyword>
<dbReference type="AlphaFoldDB" id="W6XTE3"/>
<dbReference type="EMBL" id="KI964799">
    <property type="protein sequence ID" value="EUC28620.1"/>
    <property type="molecule type" value="Genomic_DNA"/>
</dbReference>
<name>W6XTE3_COCC2</name>
<dbReference type="Proteomes" id="UP000053841">
    <property type="component" value="Unassembled WGS sequence"/>
</dbReference>
<evidence type="ECO:0000313" key="3">
    <source>
        <dbReference type="Proteomes" id="UP000053841"/>
    </source>
</evidence>
<protein>
    <submittedName>
        <fullName evidence="2">Uncharacterized protein</fullName>
    </submittedName>
</protein>
<evidence type="ECO:0000313" key="2">
    <source>
        <dbReference type="EMBL" id="EUC28620.1"/>
    </source>
</evidence>
<evidence type="ECO:0000256" key="1">
    <source>
        <dbReference type="SAM" id="SignalP"/>
    </source>
</evidence>
<gene>
    <name evidence="2" type="ORF">COCCADRAFT_30163</name>
</gene>
<dbReference type="GeneID" id="19146703"/>
<organism evidence="2 3">
    <name type="scientific">Cochliobolus carbonum (strain 26-R-13)</name>
    <name type="common">Maize leaf spot fungus</name>
    <name type="synonym">Bipolaris zeicola</name>
    <dbReference type="NCBI Taxonomy" id="930089"/>
    <lineage>
        <taxon>Eukaryota</taxon>
        <taxon>Fungi</taxon>
        <taxon>Dikarya</taxon>
        <taxon>Ascomycota</taxon>
        <taxon>Pezizomycotina</taxon>
        <taxon>Dothideomycetes</taxon>
        <taxon>Pleosporomycetidae</taxon>
        <taxon>Pleosporales</taxon>
        <taxon>Pleosporineae</taxon>
        <taxon>Pleosporaceae</taxon>
        <taxon>Bipolaris</taxon>
    </lineage>
</organism>
<reference evidence="2 3" key="1">
    <citation type="journal article" date="2013" name="PLoS Genet.">
        <title>Comparative genome structure, secondary metabolite, and effector coding capacity across Cochliobolus pathogens.</title>
        <authorList>
            <person name="Condon B.J."/>
            <person name="Leng Y."/>
            <person name="Wu D."/>
            <person name="Bushley K.E."/>
            <person name="Ohm R.A."/>
            <person name="Otillar R."/>
            <person name="Martin J."/>
            <person name="Schackwitz W."/>
            <person name="Grimwood J."/>
            <person name="MohdZainudin N."/>
            <person name="Xue C."/>
            <person name="Wang R."/>
            <person name="Manning V.A."/>
            <person name="Dhillon B."/>
            <person name="Tu Z.J."/>
            <person name="Steffenson B.J."/>
            <person name="Salamov A."/>
            <person name="Sun H."/>
            <person name="Lowry S."/>
            <person name="LaButti K."/>
            <person name="Han J."/>
            <person name="Copeland A."/>
            <person name="Lindquist E."/>
            <person name="Barry K."/>
            <person name="Schmutz J."/>
            <person name="Baker S.E."/>
            <person name="Ciuffetti L.M."/>
            <person name="Grigoriev I.V."/>
            <person name="Zhong S."/>
            <person name="Turgeon B.G."/>
        </authorList>
    </citation>
    <scope>NUCLEOTIDE SEQUENCE [LARGE SCALE GENOMIC DNA]</scope>
    <source>
        <strain evidence="2 3">26-R-13</strain>
    </source>
</reference>
<dbReference type="HOGENOM" id="CLU_888492_0_0_1"/>